<reference evidence="3" key="1">
    <citation type="journal article" date="2019" name="Int. J. Syst. Evol. Microbiol.">
        <title>The Global Catalogue of Microorganisms (GCM) 10K type strain sequencing project: providing services to taxonomists for standard genome sequencing and annotation.</title>
        <authorList>
            <consortium name="The Broad Institute Genomics Platform"/>
            <consortium name="The Broad Institute Genome Sequencing Center for Infectious Disease"/>
            <person name="Wu L."/>
            <person name="Ma J."/>
        </authorList>
    </citation>
    <scope>NUCLEOTIDE SEQUENCE [LARGE SCALE GENOMIC DNA]</scope>
    <source>
        <strain evidence="3">KCTC 42281</strain>
    </source>
</reference>
<evidence type="ECO:0000313" key="3">
    <source>
        <dbReference type="Proteomes" id="UP001595613"/>
    </source>
</evidence>
<feature type="compositionally biased region" description="Basic and acidic residues" evidence="1">
    <location>
        <begin position="153"/>
        <end position="167"/>
    </location>
</feature>
<evidence type="ECO:0000256" key="1">
    <source>
        <dbReference type="SAM" id="MobiDB-lite"/>
    </source>
</evidence>
<keyword evidence="3" id="KW-1185">Reference proteome</keyword>
<evidence type="ECO:0000313" key="2">
    <source>
        <dbReference type="EMBL" id="MFC3704488.1"/>
    </source>
</evidence>
<sequence length="167" mass="18058">MTGVTNAEIAHATADKARQMIDRNVASSLLIGNKSMPILPNPKHEAFAQALAKGASAAEAYERAGYKPSRSAASRLSTNVNIEARVAELVERISEKAEWTAADRLKTLSEIVTYTAKTDPRVAVSAIAEANKMQGSHAPAKTEVSEPGGWEQAEDKTWRQRLRGEKS</sequence>
<dbReference type="Proteomes" id="UP001595613">
    <property type="component" value="Unassembled WGS sequence"/>
</dbReference>
<dbReference type="RefSeq" id="WP_380096134.1">
    <property type="nucleotide sequence ID" value="NZ_JBHRYD010000004.1"/>
</dbReference>
<dbReference type="Pfam" id="PF03592">
    <property type="entry name" value="Terminase_2"/>
    <property type="match status" value="1"/>
</dbReference>
<dbReference type="InterPro" id="IPR038713">
    <property type="entry name" value="Terminase_Gp1_N_sf"/>
</dbReference>
<protein>
    <submittedName>
        <fullName evidence="2">Terminase small subunit</fullName>
    </submittedName>
</protein>
<comment type="caution">
    <text evidence="2">The sequence shown here is derived from an EMBL/GenBank/DDBJ whole genome shotgun (WGS) entry which is preliminary data.</text>
</comment>
<dbReference type="EMBL" id="JBHRYD010000004">
    <property type="protein sequence ID" value="MFC3704488.1"/>
    <property type="molecule type" value="Genomic_DNA"/>
</dbReference>
<proteinExistence type="predicted"/>
<name>A0ABV7X1P5_9HYPH</name>
<dbReference type="Gene3D" id="1.10.10.1400">
    <property type="entry name" value="Terminase, small subunit, N-terminal DNA-binding domain, HTH motif"/>
    <property type="match status" value="1"/>
</dbReference>
<dbReference type="InterPro" id="IPR005335">
    <property type="entry name" value="Terminase_ssu"/>
</dbReference>
<organism evidence="2 3">
    <name type="scientific">Devosia honganensis</name>
    <dbReference type="NCBI Taxonomy" id="1610527"/>
    <lineage>
        <taxon>Bacteria</taxon>
        <taxon>Pseudomonadati</taxon>
        <taxon>Pseudomonadota</taxon>
        <taxon>Alphaproteobacteria</taxon>
        <taxon>Hyphomicrobiales</taxon>
        <taxon>Devosiaceae</taxon>
        <taxon>Devosia</taxon>
    </lineage>
</organism>
<gene>
    <name evidence="2" type="ORF">ACFOOL_06945</name>
</gene>
<feature type="region of interest" description="Disordered" evidence="1">
    <location>
        <begin position="131"/>
        <end position="167"/>
    </location>
</feature>
<accession>A0ABV7X1P5</accession>